<dbReference type="AlphaFoldDB" id="W1PJQ8"/>
<dbReference type="HOGENOM" id="CLU_1043294_0_0_1"/>
<evidence type="ECO:0000256" key="2">
    <source>
        <dbReference type="SAM" id="SignalP"/>
    </source>
</evidence>
<evidence type="ECO:0000313" key="4">
    <source>
        <dbReference type="Proteomes" id="UP000017836"/>
    </source>
</evidence>
<organism evidence="3 4">
    <name type="scientific">Amborella trichopoda</name>
    <dbReference type="NCBI Taxonomy" id="13333"/>
    <lineage>
        <taxon>Eukaryota</taxon>
        <taxon>Viridiplantae</taxon>
        <taxon>Streptophyta</taxon>
        <taxon>Embryophyta</taxon>
        <taxon>Tracheophyta</taxon>
        <taxon>Spermatophyta</taxon>
        <taxon>Magnoliopsida</taxon>
        <taxon>Amborellales</taxon>
        <taxon>Amborellaceae</taxon>
        <taxon>Amborella</taxon>
    </lineage>
</organism>
<dbReference type="Proteomes" id="UP000017836">
    <property type="component" value="Unassembled WGS sequence"/>
</dbReference>
<evidence type="ECO:0000256" key="1">
    <source>
        <dbReference type="SAM" id="MobiDB-lite"/>
    </source>
</evidence>
<feature type="region of interest" description="Disordered" evidence="1">
    <location>
        <begin position="248"/>
        <end position="267"/>
    </location>
</feature>
<protein>
    <submittedName>
        <fullName evidence="3">Uncharacterized protein</fullName>
    </submittedName>
</protein>
<feature type="signal peptide" evidence="2">
    <location>
        <begin position="1"/>
        <end position="17"/>
    </location>
</feature>
<reference evidence="4" key="1">
    <citation type="journal article" date="2013" name="Science">
        <title>The Amborella genome and the evolution of flowering plants.</title>
        <authorList>
            <consortium name="Amborella Genome Project"/>
        </authorList>
    </citation>
    <scope>NUCLEOTIDE SEQUENCE [LARGE SCALE GENOMIC DNA]</scope>
</reference>
<gene>
    <name evidence="3" type="ORF">AMTR_s00018p00222470</name>
</gene>
<dbReference type="EMBL" id="KI393569">
    <property type="protein sequence ID" value="ERN08238.1"/>
    <property type="molecule type" value="Genomic_DNA"/>
</dbReference>
<feature type="chain" id="PRO_5004807502" evidence="2">
    <location>
        <begin position="18"/>
        <end position="267"/>
    </location>
</feature>
<accession>W1PJQ8</accession>
<name>W1PJQ8_AMBTC</name>
<evidence type="ECO:0000313" key="3">
    <source>
        <dbReference type="EMBL" id="ERN08238.1"/>
    </source>
</evidence>
<proteinExistence type="predicted"/>
<keyword evidence="2" id="KW-0732">Signal</keyword>
<sequence>MLLYLQVKLAFPHLLLAVVDILELDHTDAALSSSEDDSPSPPPLVEDTTFELDEAKVPEVQVIISEIDKTKVPPPPPLVEADTLNPNEAEISEVPVPNPKGTLVVDPVFSEGLVESMMKDSPDLRENQRRARQEVADSKKLYGLVDKIIQDVEEIASAKKDFAHLFLDVIATWTRVVDDREYEAIVGFEDTRVHECWSTKAEVRGLNTERYIAELEAELEPVERHSSPKKNYMADLAKRNHLVVQEAAASSGCSKNKDHDLVLPNTS</sequence>
<keyword evidence="4" id="KW-1185">Reference proteome</keyword>
<dbReference type="Gramene" id="ERN08238">
    <property type="protein sequence ID" value="ERN08238"/>
    <property type="gene ID" value="AMTR_s00018p00222470"/>
</dbReference>